<evidence type="ECO:0000313" key="10">
    <source>
        <dbReference type="EMBL" id="GAA0947164.1"/>
    </source>
</evidence>
<name>A0ABN1QTC1_9ACTN</name>
<dbReference type="EMBL" id="BAAAHH010000007">
    <property type="protein sequence ID" value="GAA0947164.1"/>
    <property type="molecule type" value="Genomic_DNA"/>
</dbReference>
<dbReference type="Gene3D" id="1.20.1250.20">
    <property type="entry name" value="MFS general substrate transporter like domains"/>
    <property type="match status" value="2"/>
</dbReference>
<keyword evidence="5 8" id="KW-1133">Transmembrane helix</keyword>
<keyword evidence="2" id="KW-0813">Transport</keyword>
<gene>
    <name evidence="10" type="ORF">GCM10009550_22360</name>
</gene>
<dbReference type="Proteomes" id="UP001500665">
    <property type="component" value="Unassembled WGS sequence"/>
</dbReference>
<keyword evidence="6 8" id="KW-0472">Membrane</keyword>
<evidence type="ECO:0000256" key="7">
    <source>
        <dbReference type="SAM" id="MobiDB-lite"/>
    </source>
</evidence>
<sequence>MEFPPASGTDHQAAAPDATGTNEKWTPRLWCSFLSMVAVLELLTCSYVMISVALPDISSHFGTNQGVWVLTSFLLVGTVASPLLGKLADTHGKRRILVLSVVLSAAGSLIAAVAPTFGVLLFGWGLAGVLSPCLFLVYSLIRDVYPKRSVAMAVSISTTGMGLVTVPAPVLGGVLLEVFGFRGIFAFCAIALLALAGLIRITTDESPVRLSSRIDLLGALLLAGGLAGILIAISLGPAWGWTSASTFASLGAGAVLLAAWLASARLVRDPIIDLKVLTQRSVAYTTISSGFCWGLVATFSVLVPMMVMAPADQGLDYGFGVGFVGYAMVQVPIGLAMLLGGYTVGRLVRGRMSSRGVMILGLAASSAGCLLMAFLHQELILVAAFASLISFGCGIGYAATPNLLIESVPPQIQATAGGIASTSGNLFPAVLPVLVFAVLNNSHIDRVIDDTTHYTGTGITTAFLLCAAAGLLGVLTALPLPRRAPVLAPAPA</sequence>
<dbReference type="SUPFAM" id="SSF103473">
    <property type="entry name" value="MFS general substrate transporter"/>
    <property type="match status" value="2"/>
</dbReference>
<dbReference type="PANTHER" id="PTHR42718">
    <property type="entry name" value="MAJOR FACILITATOR SUPERFAMILY MULTIDRUG TRANSPORTER MFSC"/>
    <property type="match status" value="1"/>
</dbReference>
<feature type="transmembrane region" description="Helical" evidence="8">
    <location>
        <begin position="214"/>
        <end position="235"/>
    </location>
</feature>
<feature type="transmembrane region" description="Helical" evidence="8">
    <location>
        <begin position="381"/>
        <end position="405"/>
    </location>
</feature>
<keyword evidence="4 8" id="KW-0812">Transmembrane</keyword>
<dbReference type="InterPro" id="IPR020846">
    <property type="entry name" value="MFS_dom"/>
</dbReference>
<dbReference type="Pfam" id="PF07690">
    <property type="entry name" value="MFS_1"/>
    <property type="match status" value="1"/>
</dbReference>
<feature type="domain" description="Major facilitator superfamily (MFS) profile" evidence="9">
    <location>
        <begin position="30"/>
        <end position="485"/>
    </location>
</feature>
<protein>
    <submittedName>
        <fullName evidence="10">MFS transporter</fullName>
    </submittedName>
</protein>
<feature type="transmembrane region" description="Helical" evidence="8">
    <location>
        <begin position="66"/>
        <end position="84"/>
    </location>
</feature>
<evidence type="ECO:0000256" key="8">
    <source>
        <dbReference type="SAM" id="Phobius"/>
    </source>
</evidence>
<dbReference type="InterPro" id="IPR011701">
    <property type="entry name" value="MFS"/>
</dbReference>
<evidence type="ECO:0000256" key="4">
    <source>
        <dbReference type="ARBA" id="ARBA00022692"/>
    </source>
</evidence>
<feature type="transmembrane region" description="Helical" evidence="8">
    <location>
        <begin position="356"/>
        <end position="375"/>
    </location>
</feature>
<evidence type="ECO:0000256" key="2">
    <source>
        <dbReference type="ARBA" id="ARBA00022448"/>
    </source>
</evidence>
<feature type="transmembrane region" description="Helical" evidence="8">
    <location>
        <begin position="153"/>
        <end position="175"/>
    </location>
</feature>
<feature type="transmembrane region" description="Helical" evidence="8">
    <location>
        <begin position="417"/>
        <end position="439"/>
    </location>
</feature>
<keyword evidence="3" id="KW-1003">Cell membrane</keyword>
<reference evidence="11" key="1">
    <citation type="journal article" date="2019" name="Int. J. Syst. Evol. Microbiol.">
        <title>The Global Catalogue of Microorganisms (GCM) 10K type strain sequencing project: providing services to taxonomists for standard genome sequencing and annotation.</title>
        <authorList>
            <consortium name="The Broad Institute Genomics Platform"/>
            <consortium name="The Broad Institute Genome Sequencing Center for Infectious Disease"/>
            <person name="Wu L."/>
            <person name="Ma J."/>
        </authorList>
    </citation>
    <scope>NUCLEOTIDE SEQUENCE [LARGE SCALE GENOMIC DNA]</scope>
    <source>
        <strain evidence="11">JCM 10696</strain>
    </source>
</reference>
<feature type="transmembrane region" description="Helical" evidence="8">
    <location>
        <begin position="241"/>
        <end position="262"/>
    </location>
</feature>
<feature type="transmembrane region" description="Helical" evidence="8">
    <location>
        <begin position="96"/>
        <end position="115"/>
    </location>
</feature>
<comment type="caution">
    <text evidence="10">The sequence shown here is derived from an EMBL/GenBank/DDBJ whole genome shotgun (WGS) entry which is preliminary data.</text>
</comment>
<evidence type="ECO:0000256" key="5">
    <source>
        <dbReference type="ARBA" id="ARBA00022989"/>
    </source>
</evidence>
<evidence type="ECO:0000259" key="9">
    <source>
        <dbReference type="PROSITE" id="PS50850"/>
    </source>
</evidence>
<feature type="transmembrane region" description="Helical" evidence="8">
    <location>
        <begin position="323"/>
        <end position="344"/>
    </location>
</feature>
<dbReference type="InterPro" id="IPR036259">
    <property type="entry name" value="MFS_trans_sf"/>
</dbReference>
<organism evidence="10 11">
    <name type="scientific">Actinocorallia libanotica</name>
    <dbReference type="NCBI Taxonomy" id="46162"/>
    <lineage>
        <taxon>Bacteria</taxon>
        <taxon>Bacillati</taxon>
        <taxon>Actinomycetota</taxon>
        <taxon>Actinomycetes</taxon>
        <taxon>Streptosporangiales</taxon>
        <taxon>Thermomonosporaceae</taxon>
        <taxon>Actinocorallia</taxon>
    </lineage>
</organism>
<dbReference type="PANTHER" id="PTHR42718:SF46">
    <property type="entry name" value="BLR6921 PROTEIN"/>
    <property type="match status" value="1"/>
</dbReference>
<comment type="subcellular location">
    <subcellularLocation>
        <location evidence="1">Cell membrane</location>
        <topology evidence="1">Multi-pass membrane protein</topology>
    </subcellularLocation>
</comment>
<feature type="transmembrane region" description="Helical" evidence="8">
    <location>
        <begin position="121"/>
        <end position="141"/>
    </location>
</feature>
<dbReference type="RefSeq" id="WP_344239584.1">
    <property type="nucleotide sequence ID" value="NZ_BAAAHH010000007.1"/>
</dbReference>
<feature type="transmembrane region" description="Helical" evidence="8">
    <location>
        <begin position="282"/>
        <end position="303"/>
    </location>
</feature>
<feature type="region of interest" description="Disordered" evidence="7">
    <location>
        <begin position="1"/>
        <end position="21"/>
    </location>
</feature>
<feature type="transmembrane region" description="Helical" evidence="8">
    <location>
        <begin position="181"/>
        <end position="202"/>
    </location>
</feature>
<dbReference type="PROSITE" id="PS50850">
    <property type="entry name" value="MFS"/>
    <property type="match status" value="1"/>
</dbReference>
<evidence type="ECO:0000313" key="11">
    <source>
        <dbReference type="Proteomes" id="UP001500665"/>
    </source>
</evidence>
<evidence type="ECO:0000256" key="3">
    <source>
        <dbReference type="ARBA" id="ARBA00022475"/>
    </source>
</evidence>
<feature type="transmembrane region" description="Helical" evidence="8">
    <location>
        <begin position="33"/>
        <end position="54"/>
    </location>
</feature>
<accession>A0ABN1QTC1</accession>
<keyword evidence="11" id="KW-1185">Reference proteome</keyword>
<proteinExistence type="predicted"/>
<evidence type="ECO:0000256" key="1">
    <source>
        <dbReference type="ARBA" id="ARBA00004651"/>
    </source>
</evidence>
<evidence type="ECO:0000256" key="6">
    <source>
        <dbReference type="ARBA" id="ARBA00023136"/>
    </source>
</evidence>
<feature type="transmembrane region" description="Helical" evidence="8">
    <location>
        <begin position="459"/>
        <end position="478"/>
    </location>
</feature>
<dbReference type="PRINTS" id="PR01036">
    <property type="entry name" value="TCRTETB"/>
</dbReference>